<dbReference type="Pfam" id="PF13411">
    <property type="entry name" value="MerR_1"/>
    <property type="match status" value="1"/>
</dbReference>
<keyword evidence="1 3" id="KW-0238">DNA-binding</keyword>
<evidence type="ECO:0000256" key="1">
    <source>
        <dbReference type="ARBA" id="ARBA00023125"/>
    </source>
</evidence>
<dbReference type="EMBL" id="JAFBBZ010000001">
    <property type="protein sequence ID" value="MBM7508739.1"/>
    <property type="molecule type" value="Genomic_DNA"/>
</dbReference>
<dbReference type="GO" id="GO:0003677">
    <property type="term" value="F:DNA binding"/>
    <property type="evidence" value="ECO:0007669"/>
    <property type="project" value="UniProtKB-KW"/>
</dbReference>
<proteinExistence type="predicted"/>
<keyword evidence="4" id="KW-1185">Reference proteome</keyword>
<dbReference type="SUPFAM" id="SSF46955">
    <property type="entry name" value="Putative DNA-binding domain"/>
    <property type="match status" value="1"/>
</dbReference>
<dbReference type="PANTHER" id="PTHR30204">
    <property type="entry name" value="REDOX-CYCLING DRUG-SENSING TRANSCRIPTIONAL ACTIVATOR SOXR"/>
    <property type="match status" value="1"/>
</dbReference>
<dbReference type="InterPro" id="IPR009061">
    <property type="entry name" value="DNA-bd_dom_put_sf"/>
</dbReference>
<dbReference type="SMART" id="SM00422">
    <property type="entry name" value="HTH_MERR"/>
    <property type="match status" value="1"/>
</dbReference>
<protein>
    <submittedName>
        <fullName evidence="3">DNA-binding transcriptional MerR regulator</fullName>
    </submittedName>
</protein>
<sequence length="131" mass="14725">MSAHMQIGEVATRTGLSLRTLRYYEEVGLVAPSARSAGGFRLYTALDVDRFELIKRMKPLDFSLEDMRGLLGVVDALDAEPDDAERARLLGELESLRAAAEERVDTLRTRLAWAEEFAAGLDERVRAQRDR</sequence>
<dbReference type="PRINTS" id="PR00040">
    <property type="entry name" value="HTHMERR"/>
</dbReference>
<dbReference type="PANTHER" id="PTHR30204:SF93">
    <property type="entry name" value="HTH MERR-TYPE DOMAIN-CONTAINING PROTEIN"/>
    <property type="match status" value="1"/>
</dbReference>
<evidence type="ECO:0000313" key="3">
    <source>
        <dbReference type="EMBL" id="MBM7508739.1"/>
    </source>
</evidence>
<name>A0ABS2MC35_9ACTN</name>
<feature type="domain" description="HTH merR-type" evidence="2">
    <location>
        <begin position="4"/>
        <end position="73"/>
    </location>
</feature>
<dbReference type="Gene3D" id="1.10.1660.10">
    <property type="match status" value="1"/>
</dbReference>
<accession>A0ABS2MC35</accession>
<dbReference type="RefSeq" id="WP_204797235.1">
    <property type="nucleotide sequence ID" value="NZ_CAXICV010000047.1"/>
</dbReference>
<evidence type="ECO:0000313" key="4">
    <source>
        <dbReference type="Proteomes" id="UP000732378"/>
    </source>
</evidence>
<dbReference type="Proteomes" id="UP000732378">
    <property type="component" value="Unassembled WGS sequence"/>
</dbReference>
<dbReference type="PROSITE" id="PS00552">
    <property type="entry name" value="HTH_MERR_1"/>
    <property type="match status" value="1"/>
</dbReference>
<evidence type="ECO:0000259" key="2">
    <source>
        <dbReference type="PROSITE" id="PS50937"/>
    </source>
</evidence>
<organism evidence="3 4">
    <name type="scientific">Nocardioides salarius</name>
    <dbReference type="NCBI Taxonomy" id="374513"/>
    <lineage>
        <taxon>Bacteria</taxon>
        <taxon>Bacillati</taxon>
        <taxon>Actinomycetota</taxon>
        <taxon>Actinomycetes</taxon>
        <taxon>Propionibacteriales</taxon>
        <taxon>Nocardioidaceae</taxon>
        <taxon>Nocardioides</taxon>
    </lineage>
</organism>
<dbReference type="InterPro" id="IPR000551">
    <property type="entry name" value="MerR-type_HTH_dom"/>
</dbReference>
<dbReference type="PROSITE" id="PS50937">
    <property type="entry name" value="HTH_MERR_2"/>
    <property type="match status" value="1"/>
</dbReference>
<reference evidence="3 4" key="1">
    <citation type="submission" date="2021-01" db="EMBL/GenBank/DDBJ databases">
        <title>Sequencing the genomes of 1000 actinobacteria strains.</title>
        <authorList>
            <person name="Klenk H.-P."/>
        </authorList>
    </citation>
    <scope>NUCLEOTIDE SEQUENCE [LARGE SCALE GENOMIC DNA]</scope>
    <source>
        <strain evidence="3 4">DSM 18239</strain>
    </source>
</reference>
<gene>
    <name evidence="3" type="ORF">JOE61_002553</name>
</gene>
<dbReference type="InterPro" id="IPR047057">
    <property type="entry name" value="MerR_fam"/>
</dbReference>
<comment type="caution">
    <text evidence="3">The sequence shown here is derived from an EMBL/GenBank/DDBJ whole genome shotgun (WGS) entry which is preliminary data.</text>
</comment>